<proteinExistence type="predicted"/>
<reference evidence="1 2" key="1">
    <citation type="submission" date="2019-01" db="EMBL/GenBank/DDBJ databases">
        <title>A draft genome assembly of the solar-powered sea slug Elysia chlorotica.</title>
        <authorList>
            <person name="Cai H."/>
            <person name="Li Q."/>
            <person name="Fang X."/>
            <person name="Li J."/>
            <person name="Curtis N.E."/>
            <person name="Altenburger A."/>
            <person name="Shibata T."/>
            <person name="Feng M."/>
            <person name="Maeda T."/>
            <person name="Schwartz J.A."/>
            <person name="Shigenobu S."/>
            <person name="Lundholm N."/>
            <person name="Nishiyama T."/>
            <person name="Yang H."/>
            <person name="Hasebe M."/>
            <person name="Li S."/>
            <person name="Pierce S.K."/>
            <person name="Wang J."/>
        </authorList>
    </citation>
    <scope>NUCLEOTIDE SEQUENCE [LARGE SCALE GENOMIC DNA]</scope>
    <source>
        <strain evidence="1">EC2010</strain>
        <tissue evidence="1">Whole organism of an adult</tissue>
    </source>
</reference>
<organism evidence="1 2">
    <name type="scientific">Elysia chlorotica</name>
    <name type="common">Eastern emerald elysia</name>
    <name type="synonym">Sea slug</name>
    <dbReference type="NCBI Taxonomy" id="188477"/>
    <lineage>
        <taxon>Eukaryota</taxon>
        <taxon>Metazoa</taxon>
        <taxon>Spiralia</taxon>
        <taxon>Lophotrochozoa</taxon>
        <taxon>Mollusca</taxon>
        <taxon>Gastropoda</taxon>
        <taxon>Heterobranchia</taxon>
        <taxon>Euthyneura</taxon>
        <taxon>Panpulmonata</taxon>
        <taxon>Sacoglossa</taxon>
        <taxon>Placobranchoidea</taxon>
        <taxon>Plakobranchidae</taxon>
        <taxon>Elysia</taxon>
    </lineage>
</organism>
<dbReference type="Proteomes" id="UP000271974">
    <property type="component" value="Unassembled WGS sequence"/>
</dbReference>
<evidence type="ECO:0000313" key="2">
    <source>
        <dbReference type="Proteomes" id="UP000271974"/>
    </source>
</evidence>
<feature type="non-terminal residue" evidence="1">
    <location>
        <position position="104"/>
    </location>
</feature>
<dbReference type="EMBL" id="RQTK01000438">
    <property type="protein sequence ID" value="RUS79640.1"/>
    <property type="molecule type" value="Genomic_DNA"/>
</dbReference>
<protein>
    <submittedName>
        <fullName evidence="1">Uncharacterized protein</fullName>
    </submittedName>
</protein>
<keyword evidence="2" id="KW-1185">Reference proteome</keyword>
<evidence type="ECO:0000313" key="1">
    <source>
        <dbReference type="EMBL" id="RUS79640.1"/>
    </source>
</evidence>
<sequence length="104" mass="11804">MDSALVYSCDYNPAGSTHLLTSNYLFLRPTDVDIFSAHFYLDRQLKLLPWADAIFRSLTNDWNFGLSEGPARAKRQSETTGFFIDTLQNILLQSVGFGLRPLEL</sequence>
<name>A0A3S0ZK91_ELYCH</name>
<accession>A0A3S0ZK91</accession>
<comment type="caution">
    <text evidence="1">The sequence shown here is derived from an EMBL/GenBank/DDBJ whole genome shotgun (WGS) entry which is preliminary data.</text>
</comment>
<gene>
    <name evidence="1" type="ORF">EGW08_012609</name>
</gene>
<dbReference type="AlphaFoldDB" id="A0A3S0ZK91"/>